<dbReference type="Gene3D" id="3.30.200.20">
    <property type="entry name" value="Phosphorylase Kinase, domain 1"/>
    <property type="match status" value="1"/>
</dbReference>
<dbReference type="InterPro" id="IPR011009">
    <property type="entry name" value="Kinase-like_dom_sf"/>
</dbReference>
<dbReference type="InterPro" id="IPR050915">
    <property type="entry name" value="MAP_kinase_kinase"/>
</dbReference>
<protein>
    <recommendedName>
        <fullName evidence="8">mitogen-activated protein kinase kinase</fullName>
        <ecNumber evidence="8">2.7.12.2</ecNumber>
    </recommendedName>
</protein>
<dbReference type="AlphaFoldDB" id="A0ABD2WWJ1"/>
<evidence type="ECO:0000256" key="13">
    <source>
        <dbReference type="SAM" id="MobiDB-lite"/>
    </source>
</evidence>
<keyword evidence="1" id="KW-0723">Serine/threonine-protein kinase</keyword>
<comment type="catalytic activity">
    <reaction evidence="10">
        <text>L-threonyl-[protein] + ATP = O-phospho-L-threonyl-[protein] + ADP + H(+)</text>
        <dbReference type="Rhea" id="RHEA:46608"/>
        <dbReference type="Rhea" id="RHEA-COMP:11060"/>
        <dbReference type="Rhea" id="RHEA-COMP:11605"/>
        <dbReference type="ChEBI" id="CHEBI:15378"/>
        <dbReference type="ChEBI" id="CHEBI:30013"/>
        <dbReference type="ChEBI" id="CHEBI:30616"/>
        <dbReference type="ChEBI" id="CHEBI:61977"/>
        <dbReference type="ChEBI" id="CHEBI:456216"/>
        <dbReference type="EC" id="2.7.12.2"/>
    </reaction>
</comment>
<dbReference type="PANTHER" id="PTHR47448:SF1">
    <property type="entry name" value="SERINE_THREONINE-PROTEIN KINASE STE7 HOMOLOG"/>
    <property type="match status" value="1"/>
</dbReference>
<evidence type="ECO:0000256" key="10">
    <source>
        <dbReference type="ARBA" id="ARBA00049299"/>
    </source>
</evidence>
<evidence type="ECO:0000256" key="5">
    <source>
        <dbReference type="ARBA" id="ARBA00022840"/>
    </source>
</evidence>
<evidence type="ECO:0000256" key="4">
    <source>
        <dbReference type="ARBA" id="ARBA00022777"/>
    </source>
</evidence>
<reference evidence="15 16" key="1">
    <citation type="journal article" date="2024" name="bioRxiv">
        <title>A reference genome for Trichogramma kaykai: A tiny desert-dwelling parasitoid wasp with competing sex-ratio distorters.</title>
        <authorList>
            <person name="Culotta J."/>
            <person name="Lindsey A.R."/>
        </authorList>
    </citation>
    <scope>NUCLEOTIDE SEQUENCE [LARGE SCALE GENOMIC DNA]</scope>
    <source>
        <strain evidence="15 16">KSX58</strain>
    </source>
</reference>
<feature type="binding site" evidence="12">
    <location>
        <position position="116"/>
    </location>
    <ligand>
        <name>ATP</name>
        <dbReference type="ChEBI" id="CHEBI:30616"/>
    </ligand>
</feature>
<feature type="domain" description="Protein kinase" evidence="14">
    <location>
        <begin position="87"/>
        <end position="202"/>
    </location>
</feature>
<keyword evidence="3 12" id="KW-0547">Nucleotide-binding</keyword>
<gene>
    <name evidence="15" type="ORF">TKK_008787</name>
</gene>
<evidence type="ECO:0000256" key="11">
    <source>
        <dbReference type="ARBA" id="ARBA00051693"/>
    </source>
</evidence>
<dbReference type="PANTHER" id="PTHR47448">
    <property type="entry name" value="DUAL SPECIFICITY MITOGEN-ACTIVATED PROTEIN KINASE KINASE DSOR1-LIKE PROTEIN"/>
    <property type="match status" value="1"/>
</dbReference>
<evidence type="ECO:0000256" key="12">
    <source>
        <dbReference type="PROSITE-ProRule" id="PRU10141"/>
    </source>
</evidence>
<dbReference type="GO" id="GO:0005524">
    <property type="term" value="F:ATP binding"/>
    <property type="evidence" value="ECO:0007669"/>
    <property type="project" value="UniProtKB-UniRule"/>
</dbReference>
<dbReference type="GO" id="GO:0004708">
    <property type="term" value="F:MAP kinase kinase activity"/>
    <property type="evidence" value="ECO:0007669"/>
    <property type="project" value="UniProtKB-EC"/>
</dbReference>
<dbReference type="PROSITE" id="PS00107">
    <property type="entry name" value="PROTEIN_KINASE_ATP"/>
    <property type="match status" value="1"/>
</dbReference>
<feature type="region of interest" description="Disordered" evidence="13">
    <location>
        <begin position="1"/>
        <end position="27"/>
    </location>
</feature>
<keyword evidence="6" id="KW-0829">Tyrosine-protein kinase</keyword>
<proteinExistence type="inferred from homology"/>
<evidence type="ECO:0000256" key="9">
    <source>
        <dbReference type="ARBA" id="ARBA00049014"/>
    </source>
</evidence>
<evidence type="ECO:0000256" key="6">
    <source>
        <dbReference type="ARBA" id="ARBA00023137"/>
    </source>
</evidence>
<feature type="compositionally biased region" description="Pro residues" evidence="13">
    <location>
        <begin position="17"/>
        <end position="27"/>
    </location>
</feature>
<evidence type="ECO:0000313" key="16">
    <source>
        <dbReference type="Proteomes" id="UP001627154"/>
    </source>
</evidence>
<dbReference type="PROSITE" id="PS50011">
    <property type="entry name" value="PROTEIN_KINASE_DOM"/>
    <property type="match status" value="1"/>
</dbReference>
<sequence>MSKNKLNLTLPPGSIEPAPPVSPSPPVAPAAYNEAAPVIPDGVMGKMSIDAIQERLEELGMDEEQRKRLESFLGQKEKVGELCDEDFEKLGELGAGNGGVVMKVRHKKYGLIMAMKLIHLEVKPAIKKQIIRELKVLHECNFAHIVGFYGAFYSDGEISICMEYMDGGSLDLILKKAGRIPEPILGTITSAVMNIQIHHIYS</sequence>
<dbReference type="GO" id="GO:0004713">
    <property type="term" value="F:protein tyrosine kinase activity"/>
    <property type="evidence" value="ECO:0007669"/>
    <property type="project" value="UniProtKB-KW"/>
</dbReference>
<dbReference type="FunFam" id="3.30.200.20:FF:000100">
    <property type="entry name" value="Dual specificity mitogen-activated protein kinase kinase 1"/>
    <property type="match status" value="1"/>
</dbReference>
<dbReference type="InterPro" id="IPR000719">
    <property type="entry name" value="Prot_kinase_dom"/>
</dbReference>
<evidence type="ECO:0000259" key="14">
    <source>
        <dbReference type="PROSITE" id="PS50011"/>
    </source>
</evidence>
<dbReference type="SUPFAM" id="SSF56112">
    <property type="entry name" value="Protein kinase-like (PK-like)"/>
    <property type="match status" value="1"/>
</dbReference>
<organism evidence="15 16">
    <name type="scientific">Trichogramma kaykai</name>
    <dbReference type="NCBI Taxonomy" id="54128"/>
    <lineage>
        <taxon>Eukaryota</taxon>
        <taxon>Metazoa</taxon>
        <taxon>Ecdysozoa</taxon>
        <taxon>Arthropoda</taxon>
        <taxon>Hexapoda</taxon>
        <taxon>Insecta</taxon>
        <taxon>Pterygota</taxon>
        <taxon>Neoptera</taxon>
        <taxon>Endopterygota</taxon>
        <taxon>Hymenoptera</taxon>
        <taxon>Apocrita</taxon>
        <taxon>Proctotrupomorpha</taxon>
        <taxon>Chalcidoidea</taxon>
        <taxon>Trichogrammatidae</taxon>
        <taxon>Trichogramma</taxon>
    </lineage>
</organism>
<comment type="catalytic activity">
    <reaction evidence="11">
        <text>L-tyrosyl-[protein] + ATP = O-phospho-L-tyrosyl-[protein] + ADP + H(+)</text>
        <dbReference type="Rhea" id="RHEA:10596"/>
        <dbReference type="Rhea" id="RHEA-COMP:10136"/>
        <dbReference type="Rhea" id="RHEA-COMP:20101"/>
        <dbReference type="ChEBI" id="CHEBI:15378"/>
        <dbReference type="ChEBI" id="CHEBI:30616"/>
        <dbReference type="ChEBI" id="CHEBI:46858"/>
        <dbReference type="ChEBI" id="CHEBI:61978"/>
        <dbReference type="ChEBI" id="CHEBI:456216"/>
        <dbReference type="EC" id="2.7.12.2"/>
    </reaction>
</comment>
<evidence type="ECO:0000256" key="8">
    <source>
        <dbReference type="ARBA" id="ARBA00038999"/>
    </source>
</evidence>
<dbReference type="SMART" id="SM00220">
    <property type="entry name" value="S_TKc"/>
    <property type="match status" value="1"/>
</dbReference>
<keyword evidence="5 12" id="KW-0067">ATP-binding</keyword>
<keyword evidence="4" id="KW-0418">Kinase</keyword>
<evidence type="ECO:0000256" key="3">
    <source>
        <dbReference type="ARBA" id="ARBA00022741"/>
    </source>
</evidence>
<dbReference type="GO" id="GO:0004674">
    <property type="term" value="F:protein serine/threonine kinase activity"/>
    <property type="evidence" value="ECO:0007669"/>
    <property type="project" value="UniProtKB-KW"/>
</dbReference>
<evidence type="ECO:0000256" key="7">
    <source>
        <dbReference type="ARBA" id="ARBA00038035"/>
    </source>
</evidence>
<dbReference type="EC" id="2.7.12.2" evidence="8"/>
<keyword evidence="16" id="KW-1185">Reference proteome</keyword>
<dbReference type="Pfam" id="PF00069">
    <property type="entry name" value="Pkinase"/>
    <property type="match status" value="1"/>
</dbReference>
<accession>A0ABD2WWJ1</accession>
<name>A0ABD2WWJ1_9HYME</name>
<dbReference type="EMBL" id="JBJJXI010000064">
    <property type="protein sequence ID" value="KAL3397448.1"/>
    <property type="molecule type" value="Genomic_DNA"/>
</dbReference>
<evidence type="ECO:0000256" key="2">
    <source>
        <dbReference type="ARBA" id="ARBA00022679"/>
    </source>
</evidence>
<comment type="catalytic activity">
    <reaction evidence="9">
        <text>L-seryl-[protein] + ATP = O-phospho-L-seryl-[protein] + ADP + H(+)</text>
        <dbReference type="Rhea" id="RHEA:17989"/>
        <dbReference type="Rhea" id="RHEA-COMP:9863"/>
        <dbReference type="Rhea" id="RHEA-COMP:11604"/>
        <dbReference type="ChEBI" id="CHEBI:15378"/>
        <dbReference type="ChEBI" id="CHEBI:29999"/>
        <dbReference type="ChEBI" id="CHEBI:30616"/>
        <dbReference type="ChEBI" id="CHEBI:83421"/>
        <dbReference type="ChEBI" id="CHEBI:456216"/>
        <dbReference type="EC" id="2.7.12.2"/>
    </reaction>
</comment>
<evidence type="ECO:0000256" key="1">
    <source>
        <dbReference type="ARBA" id="ARBA00022527"/>
    </source>
</evidence>
<dbReference type="InterPro" id="IPR017441">
    <property type="entry name" value="Protein_kinase_ATP_BS"/>
</dbReference>
<evidence type="ECO:0000313" key="15">
    <source>
        <dbReference type="EMBL" id="KAL3397448.1"/>
    </source>
</evidence>
<dbReference type="Proteomes" id="UP001627154">
    <property type="component" value="Unassembled WGS sequence"/>
</dbReference>
<comment type="caution">
    <text evidence="15">The sequence shown here is derived from an EMBL/GenBank/DDBJ whole genome shotgun (WGS) entry which is preliminary data.</text>
</comment>
<comment type="similarity">
    <text evidence="7">Belongs to the protein kinase superfamily. STE Ser/Thr protein kinase family. MAP kinase kinase subfamily.</text>
</comment>
<keyword evidence="2" id="KW-0808">Transferase</keyword>